<evidence type="ECO:0000313" key="9">
    <source>
        <dbReference type="Proteomes" id="UP000076727"/>
    </source>
</evidence>
<keyword evidence="1" id="KW-0808">Transferase</keyword>
<feature type="domain" description="C3H1-type" evidence="7">
    <location>
        <begin position="9"/>
        <end position="37"/>
    </location>
</feature>
<dbReference type="PANTHER" id="PTHR11224:SF10">
    <property type="entry name" value="IP09428P-RELATED"/>
    <property type="match status" value="1"/>
</dbReference>
<evidence type="ECO:0000259" key="6">
    <source>
        <dbReference type="PROSITE" id="PS50089"/>
    </source>
</evidence>
<dbReference type="SUPFAM" id="SSF57850">
    <property type="entry name" value="RING/U-box"/>
    <property type="match status" value="1"/>
</dbReference>
<dbReference type="PROSITE" id="PS50103">
    <property type="entry name" value="ZF_C3H1"/>
    <property type="match status" value="3"/>
</dbReference>
<evidence type="ECO:0008006" key="10">
    <source>
        <dbReference type="Google" id="ProtNLM"/>
    </source>
</evidence>
<dbReference type="InterPro" id="IPR000571">
    <property type="entry name" value="Znf_CCCH"/>
</dbReference>
<dbReference type="GO" id="GO:0008270">
    <property type="term" value="F:zinc ion binding"/>
    <property type="evidence" value="ECO:0007669"/>
    <property type="project" value="UniProtKB-KW"/>
</dbReference>
<dbReference type="SMART" id="SM00184">
    <property type="entry name" value="RING"/>
    <property type="match status" value="1"/>
</dbReference>
<dbReference type="GO" id="GO:0061630">
    <property type="term" value="F:ubiquitin protein ligase activity"/>
    <property type="evidence" value="ECO:0007669"/>
    <property type="project" value="InterPro"/>
</dbReference>
<keyword evidence="3 5" id="KW-0863">Zinc-finger</keyword>
<sequence>MNGERPVTSKSRGICRYYNTPRGCYAGDKCKFLHGEVERLTPYDKNKTCRYYADGYCRHGANCWFKHIDPSPSSAAATAPSSGPEEEHLCCICYEKPVTYGLLAGCSHIFCVGCIREWRASNGKSEDMVASGVTKQCPLCRASSKFVTPSSQFFPESHPKKTLIIEQYKSSMARVPCRYFEQSSPNNRFCPFGKDCFFRHCNADGSLYVFADGVDHNMRVSSCISVCSQLALIVTHS</sequence>
<feature type="zinc finger region" description="C3H1-type" evidence="5">
    <location>
        <begin position="43"/>
        <end position="70"/>
    </location>
</feature>
<evidence type="ECO:0000256" key="1">
    <source>
        <dbReference type="ARBA" id="ARBA00022679"/>
    </source>
</evidence>
<dbReference type="GO" id="GO:0000209">
    <property type="term" value="P:protein polyubiquitination"/>
    <property type="evidence" value="ECO:0007669"/>
    <property type="project" value="InterPro"/>
</dbReference>
<evidence type="ECO:0000256" key="5">
    <source>
        <dbReference type="PROSITE-ProRule" id="PRU00723"/>
    </source>
</evidence>
<dbReference type="SUPFAM" id="SSF90229">
    <property type="entry name" value="CCCH zinc finger"/>
    <property type="match status" value="2"/>
</dbReference>
<dbReference type="InterPro" id="IPR013083">
    <property type="entry name" value="Znf_RING/FYVE/PHD"/>
</dbReference>
<dbReference type="PANTHER" id="PTHR11224">
    <property type="entry name" value="MAKORIN-RELATED"/>
    <property type="match status" value="1"/>
</dbReference>
<feature type="zinc finger region" description="C3H1-type" evidence="5">
    <location>
        <begin position="171"/>
        <end position="203"/>
    </location>
</feature>
<protein>
    <recommendedName>
        <fullName evidence="10">RING-type E3 ubiquitin transferase</fullName>
    </recommendedName>
</protein>
<dbReference type="EMBL" id="KV429102">
    <property type="protein sequence ID" value="KZT65640.1"/>
    <property type="molecule type" value="Genomic_DNA"/>
</dbReference>
<feature type="domain" description="C3H1-type" evidence="7">
    <location>
        <begin position="43"/>
        <end position="70"/>
    </location>
</feature>
<organism evidence="8 9">
    <name type="scientific">Daedalea quercina L-15889</name>
    <dbReference type="NCBI Taxonomy" id="1314783"/>
    <lineage>
        <taxon>Eukaryota</taxon>
        <taxon>Fungi</taxon>
        <taxon>Dikarya</taxon>
        <taxon>Basidiomycota</taxon>
        <taxon>Agaricomycotina</taxon>
        <taxon>Agaricomycetes</taxon>
        <taxon>Polyporales</taxon>
        <taxon>Fomitopsis</taxon>
    </lineage>
</organism>
<feature type="domain" description="RING-type" evidence="6">
    <location>
        <begin position="90"/>
        <end position="141"/>
    </location>
</feature>
<dbReference type="STRING" id="1314783.A0A165MG30"/>
<dbReference type="InterPro" id="IPR018957">
    <property type="entry name" value="Znf_C3HC4_RING-type"/>
</dbReference>
<keyword evidence="9" id="KW-1185">Reference proteome</keyword>
<dbReference type="InterPro" id="IPR045072">
    <property type="entry name" value="MKRN-like"/>
</dbReference>
<dbReference type="InterPro" id="IPR036855">
    <property type="entry name" value="Znf_CCCH_sf"/>
</dbReference>
<dbReference type="InterPro" id="IPR017907">
    <property type="entry name" value="Znf_RING_CS"/>
</dbReference>
<keyword evidence="4 5" id="KW-0862">Zinc</keyword>
<reference evidence="8 9" key="1">
    <citation type="journal article" date="2016" name="Mol. Biol. Evol.">
        <title>Comparative Genomics of Early-Diverging Mushroom-Forming Fungi Provides Insights into the Origins of Lignocellulose Decay Capabilities.</title>
        <authorList>
            <person name="Nagy L.G."/>
            <person name="Riley R."/>
            <person name="Tritt A."/>
            <person name="Adam C."/>
            <person name="Daum C."/>
            <person name="Floudas D."/>
            <person name="Sun H."/>
            <person name="Yadav J.S."/>
            <person name="Pangilinan J."/>
            <person name="Larsson K.H."/>
            <person name="Matsuura K."/>
            <person name="Barry K."/>
            <person name="Labutti K."/>
            <person name="Kuo R."/>
            <person name="Ohm R.A."/>
            <person name="Bhattacharya S.S."/>
            <person name="Shirouzu T."/>
            <person name="Yoshinaga Y."/>
            <person name="Martin F.M."/>
            <person name="Grigoriev I.V."/>
            <person name="Hibbett D.S."/>
        </authorList>
    </citation>
    <scope>NUCLEOTIDE SEQUENCE [LARGE SCALE GENOMIC DNA]</scope>
    <source>
        <strain evidence="8 9">L-15889</strain>
    </source>
</reference>
<gene>
    <name evidence="8" type="ORF">DAEQUDRAFT_696912</name>
</gene>
<proteinExistence type="predicted"/>
<evidence type="ECO:0000259" key="7">
    <source>
        <dbReference type="PROSITE" id="PS50103"/>
    </source>
</evidence>
<dbReference type="InterPro" id="IPR001841">
    <property type="entry name" value="Znf_RING"/>
</dbReference>
<keyword evidence="2 5" id="KW-0479">Metal-binding</keyword>
<dbReference type="Pfam" id="PF14608">
    <property type="entry name" value="zf-CCCH_2"/>
    <property type="match status" value="3"/>
</dbReference>
<evidence type="ECO:0000256" key="3">
    <source>
        <dbReference type="ARBA" id="ARBA00022771"/>
    </source>
</evidence>
<dbReference type="Proteomes" id="UP000076727">
    <property type="component" value="Unassembled WGS sequence"/>
</dbReference>
<dbReference type="Pfam" id="PF00097">
    <property type="entry name" value="zf-C3HC4"/>
    <property type="match status" value="1"/>
</dbReference>
<dbReference type="PROSITE" id="PS00518">
    <property type="entry name" value="ZF_RING_1"/>
    <property type="match status" value="1"/>
</dbReference>
<evidence type="ECO:0000256" key="4">
    <source>
        <dbReference type="ARBA" id="ARBA00022833"/>
    </source>
</evidence>
<dbReference type="OrthoDB" id="250836at2759"/>
<evidence type="ECO:0000256" key="2">
    <source>
        <dbReference type="ARBA" id="ARBA00022723"/>
    </source>
</evidence>
<dbReference type="Gene3D" id="4.10.1000.10">
    <property type="entry name" value="Zinc finger, CCCH-type"/>
    <property type="match status" value="1"/>
</dbReference>
<dbReference type="Gene3D" id="3.30.40.10">
    <property type="entry name" value="Zinc/RING finger domain, C3HC4 (zinc finger)"/>
    <property type="match status" value="1"/>
</dbReference>
<accession>A0A165MG30</accession>
<feature type="zinc finger region" description="C3H1-type" evidence="5">
    <location>
        <begin position="9"/>
        <end position="37"/>
    </location>
</feature>
<dbReference type="AlphaFoldDB" id="A0A165MG30"/>
<name>A0A165MG30_9APHY</name>
<evidence type="ECO:0000313" key="8">
    <source>
        <dbReference type="EMBL" id="KZT65640.1"/>
    </source>
</evidence>
<dbReference type="PROSITE" id="PS50089">
    <property type="entry name" value="ZF_RING_2"/>
    <property type="match status" value="1"/>
</dbReference>
<dbReference type="SMART" id="SM00356">
    <property type="entry name" value="ZnF_C3H1"/>
    <property type="match status" value="3"/>
</dbReference>
<feature type="domain" description="C3H1-type" evidence="7">
    <location>
        <begin position="171"/>
        <end position="203"/>
    </location>
</feature>